<gene>
    <name evidence="7" type="ORF">BP6252_07433</name>
</gene>
<evidence type="ECO:0000259" key="5">
    <source>
        <dbReference type="PROSITE" id="PS51371"/>
    </source>
</evidence>
<feature type="transmembrane region" description="Helical" evidence="4">
    <location>
        <begin position="111"/>
        <end position="132"/>
    </location>
</feature>
<feature type="transmembrane region" description="Helical" evidence="4">
    <location>
        <begin position="176"/>
        <end position="195"/>
    </location>
</feature>
<reference evidence="7 8" key="1">
    <citation type="journal article" date="2018" name="IMA Fungus">
        <title>IMA Genome-F 9: Draft genome sequence of Annulohypoxylon stygium, Aspergillus mulundensis, Berkeleyomyces basicola (syn. Thielaviopsis basicola), Ceratocystis smalleyi, two Cercospora beticola strains, Coleophoma cylindrospora, Fusarium fracticaudum, Phialophora cf. hyalina, and Morchella septimelata.</title>
        <authorList>
            <person name="Wingfield B.D."/>
            <person name="Bills G.F."/>
            <person name="Dong Y."/>
            <person name="Huang W."/>
            <person name="Nel W.J."/>
            <person name="Swalarsk-Parry B.S."/>
            <person name="Vaghefi N."/>
            <person name="Wilken P.M."/>
            <person name="An Z."/>
            <person name="de Beer Z.W."/>
            <person name="De Vos L."/>
            <person name="Chen L."/>
            <person name="Duong T.A."/>
            <person name="Gao Y."/>
            <person name="Hammerbacher A."/>
            <person name="Kikkert J.R."/>
            <person name="Li Y."/>
            <person name="Li H."/>
            <person name="Li K."/>
            <person name="Li Q."/>
            <person name="Liu X."/>
            <person name="Ma X."/>
            <person name="Naidoo K."/>
            <person name="Pethybridge S.J."/>
            <person name="Sun J."/>
            <person name="Steenkamp E.T."/>
            <person name="van der Nest M.A."/>
            <person name="van Wyk S."/>
            <person name="Wingfield M.J."/>
            <person name="Xiong C."/>
            <person name="Yue Q."/>
            <person name="Zhang X."/>
        </authorList>
    </citation>
    <scope>NUCLEOTIDE SEQUENCE [LARGE SCALE GENOMIC DNA]</scope>
    <source>
        <strain evidence="7 8">BP6252</strain>
    </source>
</reference>
<dbReference type="GO" id="GO:0030026">
    <property type="term" value="P:intracellular manganese ion homeostasis"/>
    <property type="evidence" value="ECO:0007669"/>
    <property type="project" value="TreeGrafter"/>
</dbReference>
<accession>A0A3D8RHU2</accession>
<keyword evidence="3 4" id="KW-0812">Transmembrane</keyword>
<dbReference type="Proteomes" id="UP000256645">
    <property type="component" value="Unassembled WGS sequence"/>
</dbReference>
<organism evidence="7 8">
    <name type="scientific">Coleophoma cylindrospora</name>
    <dbReference type="NCBI Taxonomy" id="1849047"/>
    <lineage>
        <taxon>Eukaryota</taxon>
        <taxon>Fungi</taxon>
        <taxon>Dikarya</taxon>
        <taxon>Ascomycota</taxon>
        <taxon>Pezizomycotina</taxon>
        <taxon>Leotiomycetes</taxon>
        <taxon>Helotiales</taxon>
        <taxon>Dermateaceae</taxon>
        <taxon>Coleophoma</taxon>
    </lineage>
</organism>
<dbReference type="Pfam" id="PF01595">
    <property type="entry name" value="CNNM"/>
    <property type="match status" value="1"/>
</dbReference>
<evidence type="ECO:0000256" key="3">
    <source>
        <dbReference type="PROSITE-ProRule" id="PRU01193"/>
    </source>
</evidence>
<dbReference type="GO" id="GO:0010960">
    <property type="term" value="P:magnesium ion homeostasis"/>
    <property type="evidence" value="ECO:0007669"/>
    <property type="project" value="InterPro"/>
</dbReference>
<sequence>MSPHPSIAALHGSHQSATAAMKVLTNHAVEKIAQRGSAAAVTTVVSHDLLIHGLNAALSVTLVLMGGLFAGLTLAFMGQDLTTLRITSLSGTILERKHASKVLNVLSRGRHWVLVSLLLGNVIVNETLPIVLDSDVKGGWFAVLASSGLIVIFGEIIPQSICAKYGLGIGAWSSRYVLWVMYILSPVAYPVALLLDRLLGDTHGQIFNRNGLKALILLHERLSFSATERLNREEVTIITSTLDANDRPISSLMTPLSKLYALPIDTPLNELTRYKILNSRFAHIPIHMAGHTRSFLGLLAVKSLIALPPSSEHAEITIADLELQTLPVVRPDVSVQDVVHAFRDRDTDMVLVTERGTIHGEPLGVITARDVLGVLIGDRKIGPLV</sequence>
<dbReference type="AlphaFoldDB" id="A0A3D8RHU2"/>
<dbReference type="PANTHER" id="PTHR12064:SF97">
    <property type="entry name" value="METAL TRANSPORTER CNNM-5"/>
    <property type="match status" value="1"/>
</dbReference>
<feature type="domain" description="CNNM transmembrane" evidence="6">
    <location>
        <begin position="48"/>
        <end position="234"/>
    </location>
</feature>
<keyword evidence="2" id="KW-0129">CBS domain</keyword>
<evidence type="ECO:0000313" key="8">
    <source>
        <dbReference type="Proteomes" id="UP000256645"/>
    </source>
</evidence>
<dbReference type="GO" id="GO:0005737">
    <property type="term" value="C:cytoplasm"/>
    <property type="evidence" value="ECO:0007669"/>
    <property type="project" value="TreeGrafter"/>
</dbReference>
<evidence type="ECO:0000256" key="1">
    <source>
        <dbReference type="ARBA" id="ARBA00022737"/>
    </source>
</evidence>
<feature type="transmembrane region" description="Helical" evidence="4">
    <location>
        <begin position="56"/>
        <end position="77"/>
    </location>
</feature>
<dbReference type="InterPro" id="IPR000644">
    <property type="entry name" value="CBS_dom"/>
</dbReference>
<evidence type="ECO:0000256" key="2">
    <source>
        <dbReference type="PROSITE-ProRule" id="PRU00703"/>
    </source>
</evidence>
<proteinExistence type="predicted"/>
<keyword evidence="3 4" id="KW-1133">Transmembrane helix</keyword>
<evidence type="ECO:0000256" key="4">
    <source>
        <dbReference type="SAM" id="Phobius"/>
    </source>
</evidence>
<dbReference type="InterPro" id="IPR046342">
    <property type="entry name" value="CBS_dom_sf"/>
</dbReference>
<feature type="transmembrane region" description="Helical" evidence="4">
    <location>
        <begin position="138"/>
        <end position="156"/>
    </location>
</feature>
<dbReference type="InterPro" id="IPR002550">
    <property type="entry name" value="CNNM"/>
</dbReference>
<feature type="domain" description="CBS" evidence="5">
    <location>
        <begin position="322"/>
        <end position="381"/>
    </location>
</feature>
<dbReference type="OrthoDB" id="5353557at2759"/>
<dbReference type="Gene3D" id="3.10.580.10">
    <property type="entry name" value="CBS-domain"/>
    <property type="match status" value="1"/>
</dbReference>
<dbReference type="Pfam" id="PF00571">
    <property type="entry name" value="CBS"/>
    <property type="match status" value="1"/>
</dbReference>
<dbReference type="STRING" id="1849047.A0A3D8RHU2"/>
<comment type="caution">
    <text evidence="7">The sequence shown here is derived from an EMBL/GenBank/DDBJ whole genome shotgun (WGS) entry which is preliminary data.</text>
</comment>
<name>A0A3D8RHU2_9HELO</name>
<keyword evidence="1" id="KW-0677">Repeat</keyword>
<dbReference type="InterPro" id="IPR045095">
    <property type="entry name" value="ACDP"/>
</dbReference>
<evidence type="ECO:0000313" key="7">
    <source>
        <dbReference type="EMBL" id="RDW73526.1"/>
    </source>
</evidence>
<keyword evidence="3 4" id="KW-0472">Membrane</keyword>
<dbReference type="PROSITE" id="PS51371">
    <property type="entry name" value="CBS"/>
    <property type="match status" value="1"/>
</dbReference>
<evidence type="ECO:0000259" key="6">
    <source>
        <dbReference type="PROSITE" id="PS51846"/>
    </source>
</evidence>
<dbReference type="SUPFAM" id="SSF54631">
    <property type="entry name" value="CBS-domain pair"/>
    <property type="match status" value="1"/>
</dbReference>
<evidence type="ECO:0008006" key="9">
    <source>
        <dbReference type="Google" id="ProtNLM"/>
    </source>
</evidence>
<dbReference type="PROSITE" id="PS51846">
    <property type="entry name" value="CNNM"/>
    <property type="match status" value="1"/>
</dbReference>
<dbReference type="EMBL" id="PDLM01000007">
    <property type="protein sequence ID" value="RDW73526.1"/>
    <property type="molecule type" value="Genomic_DNA"/>
</dbReference>
<keyword evidence="8" id="KW-1185">Reference proteome</keyword>
<protein>
    <recommendedName>
        <fullName evidence="9">DUF21-domain-containing protein</fullName>
    </recommendedName>
</protein>
<dbReference type="GO" id="GO:0016020">
    <property type="term" value="C:membrane"/>
    <property type="evidence" value="ECO:0007669"/>
    <property type="project" value="UniProtKB-UniRule"/>
</dbReference>
<dbReference type="PANTHER" id="PTHR12064">
    <property type="entry name" value="METAL TRANSPORTER CNNM"/>
    <property type="match status" value="1"/>
</dbReference>